<dbReference type="Gene3D" id="1.10.3210.40">
    <property type="match status" value="1"/>
</dbReference>
<gene>
    <name evidence="3" type="ORF">GPA24_18450</name>
</gene>
<dbReference type="InterPro" id="IPR011093">
    <property type="entry name" value="TraI_2_C"/>
</dbReference>
<dbReference type="Pfam" id="PF07514">
    <property type="entry name" value="TraI_2"/>
    <property type="match status" value="1"/>
</dbReference>
<proteinExistence type="predicted"/>
<dbReference type="SUPFAM" id="SSF109604">
    <property type="entry name" value="HD-domain/PDEase-like"/>
    <property type="match status" value="1"/>
</dbReference>
<feature type="region of interest" description="Disordered" evidence="1">
    <location>
        <begin position="439"/>
        <end position="512"/>
    </location>
</feature>
<dbReference type="Gene3D" id="1.10.10.10">
    <property type="entry name" value="Winged helix-like DNA-binding domain superfamily/Winged helix DNA-binding domain"/>
    <property type="match status" value="1"/>
</dbReference>
<dbReference type="InterPro" id="IPR036388">
    <property type="entry name" value="WH-like_DNA-bd_sf"/>
</dbReference>
<feature type="compositionally biased region" description="Basic and acidic residues" evidence="1">
    <location>
        <begin position="443"/>
        <end position="478"/>
    </location>
</feature>
<dbReference type="EMBL" id="WTVP01000080">
    <property type="protein sequence ID" value="NMG17481.1"/>
    <property type="molecule type" value="Genomic_DNA"/>
</dbReference>
<protein>
    <recommendedName>
        <fullName evidence="2">HD/PDEase domain-containing protein</fullName>
    </recommendedName>
</protein>
<reference evidence="3 4" key="1">
    <citation type="submission" date="2019-12" db="EMBL/GenBank/DDBJ databases">
        <title>Comparative genomics gives insights into the taxonomy of the Azoarcus-Aromatoleum group and reveals separate origins of nif in the plant-associated Azoarcus and non-plant-associated Aromatoleum sub-groups.</title>
        <authorList>
            <person name="Lafos M."/>
            <person name="Maluk M."/>
            <person name="Batista M."/>
            <person name="Junghare M."/>
            <person name="Carmona M."/>
            <person name="Faoro H."/>
            <person name="Cruz L.M."/>
            <person name="Battistoni F."/>
            <person name="De Souza E."/>
            <person name="Pedrosa F."/>
            <person name="Chen W.-M."/>
            <person name="Poole P.S."/>
            <person name="Dixon R.A."/>
            <person name="James E.K."/>
        </authorList>
    </citation>
    <scope>NUCLEOTIDE SEQUENCE [LARGE SCALE GENOMIC DNA]</scope>
    <source>
        <strain evidence="3 4">PbN1</strain>
    </source>
</reference>
<dbReference type="RefSeq" id="WP_169203993.1">
    <property type="nucleotide sequence ID" value="NZ_CP059467.1"/>
</dbReference>
<dbReference type="InterPro" id="IPR003607">
    <property type="entry name" value="HD/PDEase_dom"/>
</dbReference>
<dbReference type="InterPro" id="IPR022391">
    <property type="entry name" value="ICE_relaxase_PFGI-1"/>
</dbReference>
<comment type="caution">
    <text evidence="3">The sequence shown here is derived from an EMBL/GenBank/DDBJ whole genome shotgun (WGS) entry which is preliminary data.</text>
</comment>
<organism evidence="3 4">
    <name type="scientific">Aromatoleum bremense</name>
    <dbReference type="NCBI Taxonomy" id="76115"/>
    <lineage>
        <taxon>Bacteria</taxon>
        <taxon>Pseudomonadati</taxon>
        <taxon>Pseudomonadota</taxon>
        <taxon>Betaproteobacteria</taxon>
        <taxon>Rhodocyclales</taxon>
        <taxon>Rhodocyclaceae</taxon>
        <taxon>Aromatoleum</taxon>
    </lineage>
</organism>
<dbReference type="NCBIfam" id="TIGR03760">
    <property type="entry name" value="ICE_TraI_Pfluor"/>
    <property type="match status" value="1"/>
</dbReference>
<dbReference type="Gene3D" id="2.40.10.200">
    <property type="entry name" value="STY4665 C-terminal domain-like"/>
    <property type="match status" value="1"/>
</dbReference>
<evidence type="ECO:0000259" key="2">
    <source>
        <dbReference type="SMART" id="SM00471"/>
    </source>
</evidence>
<feature type="domain" description="HD/PDEase" evidence="2">
    <location>
        <begin position="126"/>
        <end position="296"/>
    </location>
</feature>
<dbReference type="Pfam" id="PF07515">
    <property type="entry name" value="TraI_2_C"/>
    <property type="match status" value="1"/>
</dbReference>
<dbReference type="SUPFAM" id="SSF46785">
    <property type="entry name" value="Winged helix' DNA-binding domain"/>
    <property type="match status" value="1"/>
</dbReference>
<name>A0ABX1NZP3_9RHOO</name>
<evidence type="ECO:0000313" key="3">
    <source>
        <dbReference type="EMBL" id="NMG17481.1"/>
    </source>
</evidence>
<dbReference type="Proteomes" id="UP000633943">
    <property type="component" value="Unassembled WGS sequence"/>
</dbReference>
<sequence length="718" mass="77011">MIVLAVLAVGCFLAAAGLGAWLLWPVTGKMAAYRTAAGSRRSTPASRSTIAVGDAHRLAANRHGWLRVLDVAALIDVCHLAGALQQIQRESKLGNLAWERDIAPAMQQYLRFVQLLPASEAHHHAHLGGLAAHTIEVVYAAVCLRNGYLLPRGGAAEQIDAQRDHWTYAVIFAALLHDIGKPITDLRVSLADRPDGPARPWLPMSGDMVTAGAEEYEVRFAPAAERNYAAHRRLPQVLAPRIVPATALAFLAREPAVMRELDAVLSGDDASSVLTGIVRGADQRSAASNLQQGPRNQFGSATAVPLVERLMEAMRRLLRQGGLPLNRDGAAGWVAEGAAWFVAKRLADAVREEISRTDPDCADSVPGPSKNDRLFDTWQDYGLLERNPDTGQAIWYVEIRGSGYGHEFAMLKFPLATLFDRPEDYPPAFDGAIVVKAPRHAREKSDSDEPKAAEPGDPGRNRDKESGQRSSTTRKELDVPPPRPAHAASPPTGFNEPRRATPRPSPPNAVPASAAIEDDYLSEDDSAAAASDAATRVGAPRPALLPASRPVTPFAHVPGSPRKGARSEASDAPEPGDAALLFMAWLQQGIADGSIPYNEAGAPVHFVPEGMALVSPRTFRDFATLYGDDGNGPVRASGVNDKPGSGIQRQVIKARWHVVGAGNSNVHHYTVLGRGGKPVGKLAAVVIKHPERWINPVPLPNPNIVTFSENLARPAREG</sequence>
<evidence type="ECO:0000313" key="4">
    <source>
        <dbReference type="Proteomes" id="UP000633943"/>
    </source>
</evidence>
<dbReference type="SMART" id="SM00471">
    <property type="entry name" value="HDc"/>
    <property type="match status" value="1"/>
</dbReference>
<dbReference type="InterPro" id="IPR036390">
    <property type="entry name" value="WH_DNA-bd_sf"/>
</dbReference>
<evidence type="ECO:0000256" key="1">
    <source>
        <dbReference type="SAM" id="MobiDB-lite"/>
    </source>
</evidence>
<dbReference type="InterPro" id="IPR011119">
    <property type="entry name" value="Unchr_helicase_relaxase_TraI"/>
</dbReference>
<accession>A0ABX1NZP3</accession>
<keyword evidence="4" id="KW-1185">Reference proteome</keyword>
<feature type="region of interest" description="Disordered" evidence="1">
    <location>
        <begin position="542"/>
        <end position="574"/>
    </location>
</feature>
<dbReference type="NCBIfam" id="NF041494">
    <property type="entry name" value="MobH"/>
    <property type="match status" value="1"/>
</dbReference>